<proteinExistence type="predicted"/>
<dbReference type="EMBL" id="EQ962652">
    <property type="protein sequence ID" value="EED23051.1"/>
    <property type="molecule type" value="Genomic_DNA"/>
</dbReference>
<reference evidence="5" key="1">
    <citation type="journal article" date="2015" name="Genome Announc.">
        <title>Genome sequence of the AIDS-associated pathogen Penicillium marneffei (ATCC18224) and its near taxonomic relative Talaromyces stipitatus (ATCC10500).</title>
        <authorList>
            <person name="Nierman W.C."/>
            <person name="Fedorova-Abrams N.D."/>
            <person name="Andrianopoulos A."/>
        </authorList>
    </citation>
    <scope>NUCLEOTIDE SEQUENCE [LARGE SCALE GENOMIC DNA]</scope>
    <source>
        <strain evidence="5">ATCC 10500 / CBS 375.48 / QM 6759 / NRRL 1006</strain>
    </source>
</reference>
<feature type="domain" description="HTH CENPB-type" evidence="3">
    <location>
        <begin position="51"/>
        <end position="97"/>
    </location>
</feature>
<dbReference type="PhylomeDB" id="B8LTH3"/>
<name>B8LTH3_TALSN</name>
<dbReference type="GeneID" id="8104239"/>
<dbReference type="Proteomes" id="UP000001745">
    <property type="component" value="Unassembled WGS sequence"/>
</dbReference>
<evidence type="ECO:0000313" key="4">
    <source>
        <dbReference type="EMBL" id="EED23051.1"/>
    </source>
</evidence>
<sequence length="476" mass="54807">MLMKHIFNIQIKKKIKKLAREFDAPYRRLLARVNGQSALSDRPATNHILTNDQERAVKEWIDHLDPLDAPPTNRMIVGCANAILQSANPYKNAVYGWPKIGYIDFSSDYSPRTNELKKNRLTPSGLMQRTLGSYKLGWIVLKFKFLLSRLHLQIFGTLTRPDLALNKAKKNPAGNVVPPLVIIAGKNHLEEWYHHLPEEDYIVAFSEKGFLNADLIYEWLHNFDISTRQYARNDDIAFQAYKHYHGLAVNNQARAGGYDFDKYDFLFHLPAVRKQTFTTRDIRAGFRDVGIHPYNPEIVMNKLNASEVIDAVPILKIFDGNEQDIPSSPTTKPTSPPLDTRKIGRCVKKIEKDLNGMREQIKDISPNLERRVRRAMKGSLINARLHAQMKQQVNQLLDVNRRSVRDANTEIEDRKAREIEERGRILERAEKRRIEAAKKMAQPLADPPDLFTFLEECNEPDAPAAETRFYYLDSIP</sequence>
<dbReference type="GO" id="GO:0003677">
    <property type="term" value="F:DNA binding"/>
    <property type="evidence" value="ECO:0007669"/>
    <property type="project" value="UniProtKB-KW"/>
</dbReference>
<dbReference type="Pfam" id="PF03221">
    <property type="entry name" value="HTH_Tnp_Tc5"/>
    <property type="match status" value="1"/>
</dbReference>
<dbReference type="VEuPathDB" id="FungiDB:TSTA_065110"/>
<dbReference type="InterPro" id="IPR006600">
    <property type="entry name" value="HTH_CenpB_DNA-bd_dom"/>
</dbReference>
<dbReference type="InParanoid" id="B8LTH3"/>
<keyword evidence="5" id="KW-1185">Reference proteome</keyword>
<dbReference type="AlphaFoldDB" id="B8LTH3"/>
<evidence type="ECO:0000256" key="1">
    <source>
        <dbReference type="ARBA" id="ARBA00023125"/>
    </source>
</evidence>
<gene>
    <name evidence="4" type="ORF">TSTA_065110</name>
</gene>
<evidence type="ECO:0000313" key="5">
    <source>
        <dbReference type="Proteomes" id="UP000001745"/>
    </source>
</evidence>
<organism evidence="4 5">
    <name type="scientific">Talaromyces stipitatus (strain ATCC 10500 / CBS 375.48 / QM 6759 / NRRL 1006)</name>
    <name type="common">Penicillium stipitatum</name>
    <dbReference type="NCBI Taxonomy" id="441959"/>
    <lineage>
        <taxon>Eukaryota</taxon>
        <taxon>Fungi</taxon>
        <taxon>Dikarya</taxon>
        <taxon>Ascomycota</taxon>
        <taxon>Pezizomycotina</taxon>
        <taxon>Eurotiomycetes</taxon>
        <taxon>Eurotiomycetidae</taxon>
        <taxon>Eurotiales</taxon>
        <taxon>Trichocomaceae</taxon>
        <taxon>Talaromyces</taxon>
        <taxon>Talaromyces sect. Talaromyces</taxon>
    </lineage>
</organism>
<evidence type="ECO:0000256" key="2">
    <source>
        <dbReference type="SAM" id="MobiDB-lite"/>
    </source>
</evidence>
<dbReference type="HOGENOM" id="CLU_013929_14_1_1"/>
<protein>
    <recommendedName>
        <fullName evidence="3">HTH CENPB-type domain-containing protein</fullName>
    </recommendedName>
</protein>
<dbReference type="RefSeq" id="XP_002340438.1">
    <property type="nucleotide sequence ID" value="XM_002340397.1"/>
</dbReference>
<accession>B8LTH3</accession>
<feature type="region of interest" description="Disordered" evidence="2">
    <location>
        <begin position="322"/>
        <end position="341"/>
    </location>
</feature>
<evidence type="ECO:0000259" key="3">
    <source>
        <dbReference type="Pfam" id="PF03221"/>
    </source>
</evidence>
<dbReference type="OrthoDB" id="4324149at2759"/>
<keyword evidence="1" id="KW-0238">DNA-binding</keyword>